<dbReference type="Proteomes" id="UP000189513">
    <property type="component" value="Unassembled WGS sequence"/>
</dbReference>
<evidence type="ECO:0000313" key="5">
    <source>
        <dbReference type="Proteomes" id="UP000189513"/>
    </source>
</evidence>
<dbReference type="GO" id="GO:0070096">
    <property type="term" value="P:mitochondrial outer membrane translocase complex assembly"/>
    <property type="evidence" value="ECO:0007669"/>
    <property type="project" value="TreeGrafter"/>
</dbReference>
<reference evidence="3" key="1">
    <citation type="journal article" date="2014" name="Genome Announc.">
        <title>Genome sequence of the yeast Cyberlindnera fabianii (Hansenula fabianii).</title>
        <authorList>
            <person name="Freel K.C."/>
            <person name="Sarilar V."/>
            <person name="Neuveglise C."/>
            <person name="Devillers H."/>
            <person name="Friedrich A."/>
            <person name="Schacherer J."/>
        </authorList>
    </citation>
    <scope>NUCLEOTIDE SEQUENCE</scope>
    <source>
        <strain evidence="3">YJS4271</strain>
    </source>
</reference>
<dbReference type="GO" id="GO:0045040">
    <property type="term" value="P:protein insertion into mitochondrial outer membrane"/>
    <property type="evidence" value="ECO:0007669"/>
    <property type="project" value="TreeGrafter"/>
</dbReference>
<dbReference type="AlphaFoldDB" id="A0A061BEC3"/>
<dbReference type="InterPro" id="IPR013262">
    <property type="entry name" value="OMP_MIM1/TOM13_mt"/>
</dbReference>
<keyword evidence="5" id="KW-1185">Reference proteome</keyword>
<feature type="compositionally biased region" description="Low complexity" evidence="1">
    <location>
        <begin position="49"/>
        <end position="59"/>
    </location>
</feature>
<protein>
    <submittedName>
        <fullName evidence="3">CYFA0S36e00760g1_1</fullName>
    </submittedName>
    <submittedName>
        <fullName evidence="4">Mitochondrial import protein 1</fullName>
    </submittedName>
</protein>
<proteinExistence type="predicted"/>
<dbReference type="Pfam" id="PF08219">
    <property type="entry name" value="TOM13"/>
    <property type="match status" value="1"/>
</dbReference>
<dbReference type="EMBL" id="LK052921">
    <property type="protein sequence ID" value="CDR47716.1"/>
    <property type="molecule type" value="Genomic_DNA"/>
</dbReference>
<feature type="transmembrane region" description="Helical" evidence="2">
    <location>
        <begin position="63"/>
        <end position="82"/>
    </location>
</feature>
<dbReference type="STRING" id="36022.A0A061BEC3"/>
<organism evidence="3">
    <name type="scientific">Cyberlindnera fabianii</name>
    <name type="common">Yeast</name>
    <name type="synonym">Hansenula fabianii</name>
    <dbReference type="NCBI Taxonomy" id="36022"/>
    <lineage>
        <taxon>Eukaryota</taxon>
        <taxon>Fungi</taxon>
        <taxon>Dikarya</taxon>
        <taxon>Ascomycota</taxon>
        <taxon>Saccharomycotina</taxon>
        <taxon>Saccharomycetes</taxon>
        <taxon>Phaffomycetales</taxon>
        <taxon>Phaffomycetaceae</taxon>
        <taxon>Cyberlindnera</taxon>
    </lineage>
</organism>
<dbReference type="VEuPathDB" id="FungiDB:BON22_5016"/>
<dbReference type="EMBL" id="MPUK01000013">
    <property type="protein sequence ID" value="ONH65089.1"/>
    <property type="molecule type" value="Genomic_DNA"/>
</dbReference>
<keyword evidence="2" id="KW-0472">Membrane</keyword>
<keyword evidence="2" id="KW-0812">Transmembrane</keyword>
<evidence type="ECO:0000313" key="4">
    <source>
        <dbReference type="EMBL" id="ONH65089.1"/>
    </source>
</evidence>
<evidence type="ECO:0000256" key="2">
    <source>
        <dbReference type="SAM" id="Phobius"/>
    </source>
</evidence>
<accession>A0A061BEC3</accession>
<dbReference type="PANTHER" id="PTHR28241">
    <property type="entry name" value="MITOCHONDRIAL IMPORT PROTEIN 1"/>
    <property type="match status" value="1"/>
</dbReference>
<dbReference type="GO" id="GO:0005741">
    <property type="term" value="C:mitochondrial outer membrane"/>
    <property type="evidence" value="ECO:0007669"/>
    <property type="project" value="InterPro"/>
</dbReference>
<reference evidence="5" key="2">
    <citation type="journal article" date="2017" name="Genome Announc.">
        <title>Genome sequences of Cyberlindnera fabianii 65, Pichia kudriavzevii 129, and Saccharomyces cerevisiae 131 isolated from fermented masau fruits in Zimbabwe.</title>
        <authorList>
            <person name="van Rijswijck I.M.H."/>
            <person name="Derks M.F.L."/>
            <person name="Abee T."/>
            <person name="de Ridder D."/>
            <person name="Smid E.J."/>
        </authorList>
    </citation>
    <scope>NUCLEOTIDE SEQUENCE [LARGE SCALE GENOMIC DNA]</scope>
    <source>
        <strain evidence="5">65</strain>
    </source>
</reference>
<dbReference type="OrthoDB" id="5529571at2759"/>
<dbReference type="PANTHER" id="PTHR28241:SF1">
    <property type="entry name" value="MITOCHONDRIAL IMPORT PROTEIN 1"/>
    <property type="match status" value="1"/>
</dbReference>
<name>A0A061BEC3_CYBFA</name>
<evidence type="ECO:0000313" key="3">
    <source>
        <dbReference type="EMBL" id="CDR47716.1"/>
    </source>
</evidence>
<sequence>MTELVSNVSGVLGDIAVAAEEFAEDSLATNREQVATDETRLDDFEEPSDPSTPSTKTVSSTGGFALGALLASLSINLFLPFINGLMLGFGEIIAHEIGFHYNWVGARVS</sequence>
<gene>
    <name evidence="4" type="ORF">BON22_5016</name>
    <name evidence="3" type="ORF">CYFA0S_36e00760g</name>
</gene>
<keyword evidence="2" id="KW-1133">Transmembrane helix</keyword>
<feature type="region of interest" description="Disordered" evidence="1">
    <location>
        <begin position="28"/>
        <end position="59"/>
    </location>
</feature>
<reference evidence="4" key="3">
    <citation type="submission" date="2017-01" db="EMBL/GenBank/DDBJ databases">
        <authorList>
            <person name="Mah S.A."/>
            <person name="Swanson W.J."/>
            <person name="Moy G.W."/>
            <person name="Vacquier V.D."/>
        </authorList>
    </citation>
    <scope>NUCLEOTIDE SEQUENCE [LARGE SCALE GENOMIC DNA]</scope>
    <source>
        <strain evidence="4">65</strain>
    </source>
</reference>
<evidence type="ECO:0000256" key="1">
    <source>
        <dbReference type="SAM" id="MobiDB-lite"/>
    </source>
</evidence>